<accession>A0A6J4IUX7</accession>
<dbReference type="EMBL" id="CADCTO010000309">
    <property type="protein sequence ID" value="CAA9259885.1"/>
    <property type="molecule type" value="Genomic_DNA"/>
</dbReference>
<proteinExistence type="predicted"/>
<sequence length="251" mass="27566">MRRRSHTPSPLRRAAPAIAALTLAALAVPVLYLIAGRQRNRDLDGPDSVYLTPPTPVSNKHAAAPADLLPSAVGNRWLMSVKADDKTSSEEITVVGTRTVGGRVGKVFETRRDGKPMWQEVYQVDKGGVRLLAVGKRAEVSVVPPMPLLNYPPVDGTVLHWRGEFRSGRSAANPAQALSRINGPIRMRTYAGSTRVYKVDTVLTVTAGGRQRQFPSRQWIAPGIGAVAHQSIVENRLVQRELKRFRQTARR</sequence>
<protein>
    <submittedName>
        <fullName evidence="2">Uncharacterized protein</fullName>
    </submittedName>
</protein>
<organism evidence="2">
    <name type="scientific">uncultured Armatimonadetes bacterium</name>
    <dbReference type="NCBI Taxonomy" id="157466"/>
    <lineage>
        <taxon>Bacteria</taxon>
        <taxon>Bacillati</taxon>
        <taxon>Armatimonadota</taxon>
        <taxon>environmental samples</taxon>
    </lineage>
</organism>
<name>A0A6J4IUX7_9BACT</name>
<evidence type="ECO:0000256" key="1">
    <source>
        <dbReference type="SAM" id="MobiDB-lite"/>
    </source>
</evidence>
<reference evidence="2" key="1">
    <citation type="submission" date="2020-02" db="EMBL/GenBank/DDBJ databases">
        <authorList>
            <person name="Meier V. D."/>
        </authorList>
    </citation>
    <scope>NUCLEOTIDE SEQUENCE</scope>
    <source>
        <strain evidence="2">AVDCRST_MAG63</strain>
    </source>
</reference>
<gene>
    <name evidence="2" type="ORF">AVDCRST_MAG63-2371</name>
</gene>
<dbReference type="AlphaFoldDB" id="A0A6J4IUX7"/>
<feature type="region of interest" description="Disordered" evidence="1">
    <location>
        <begin position="43"/>
        <end position="63"/>
    </location>
</feature>
<evidence type="ECO:0000313" key="2">
    <source>
        <dbReference type="EMBL" id="CAA9259885.1"/>
    </source>
</evidence>